<dbReference type="GO" id="GO:0008168">
    <property type="term" value="F:methyltransferase activity"/>
    <property type="evidence" value="ECO:0007669"/>
    <property type="project" value="UniProtKB-KW"/>
</dbReference>
<keyword evidence="2" id="KW-1185">Reference proteome</keyword>
<dbReference type="GO" id="GO:0032259">
    <property type="term" value="P:methylation"/>
    <property type="evidence" value="ECO:0007669"/>
    <property type="project" value="UniProtKB-KW"/>
</dbReference>
<sequence>MTLTSIGGHHSTRAGSNMWLTPPGILTALGPFDLDPCAAIDRPWDTARQHIAPPDDGLAAEWTGRVWLNPPYAAVDRWLSKLAEHGQGTAIVFARTETRWFINTVWERATAVLFLHGRLHFYLPDGSRAAGNAGAPSCLVAYGALDAARLATCGVAGRFVRLREAS</sequence>
<name>A0ABS0D539_9NOCA</name>
<keyword evidence="1" id="KW-0808">Transferase</keyword>
<dbReference type="EMBL" id="JADLQX010000040">
    <property type="protein sequence ID" value="MBF6302279.1"/>
    <property type="molecule type" value="Genomic_DNA"/>
</dbReference>
<dbReference type="Pfam" id="PF05869">
    <property type="entry name" value="Dam"/>
    <property type="match status" value="1"/>
</dbReference>
<evidence type="ECO:0000313" key="1">
    <source>
        <dbReference type="EMBL" id="MBF6302279.1"/>
    </source>
</evidence>
<reference evidence="1 2" key="1">
    <citation type="submission" date="2020-10" db="EMBL/GenBank/DDBJ databases">
        <title>Identification of Nocardia species via Next-generation sequencing and recognition of intraspecies genetic diversity.</title>
        <authorList>
            <person name="Li P."/>
            <person name="Li P."/>
            <person name="Lu B."/>
        </authorList>
    </citation>
    <scope>NUCLEOTIDE SEQUENCE [LARGE SCALE GENOMIC DNA]</scope>
    <source>
        <strain evidence="1 2">BJ06-0157</strain>
    </source>
</reference>
<keyword evidence="1" id="KW-0489">Methyltransferase</keyword>
<gene>
    <name evidence="1" type="ORF">IU459_32770</name>
</gene>
<dbReference type="Proteomes" id="UP000702209">
    <property type="component" value="Unassembled WGS sequence"/>
</dbReference>
<organism evidence="1 2">
    <name type="scientific">Nocardia amamiensis</name>
    <dbReference type="NCBI Taxonomy" id="404578"/>
    <lineage>
        <taxon>Bacteria</taxon>
        <taxon>Bacillati</taxon>
        <taxon>Actinomycetota</taxon>
        <taxon>Actinomycetes</taxon>
        <taxon>Mycobacteriales</taxon>
        <taxon>Nocardiaceae</taxon>
        <taxon>Nocardia</taxon>
    </lineage>
</organism>
<dbReference type="InterPro" id="IPR008593">
    <property type="entry name" value="Dam_MeTrfase"/>
</dbReference>
<comment type="caution">
    <text evidence="1">The sequence shown here is derived from an EMBL/GenBank/DDBJ whole genome shotgun (WGS) entry which is preliminary data.</text>
</comment>
<proteinExistence type="predicted"/>
<evidence type="ECO:0000313" key="2">
    <source>
        <dbReference type="Proteomes" id="UP000702209"/>
    </source>
</evidence>
<protein>
    <submittedName>
        <fullName evidence="1">Adenine methyltransferase</fullName>
    </submittedName>
</protein>
<accession>A0ABS0D539</accession>